<evidence type="ECO:0008006" key="5">
    <source>
        <dbReference type="Google" id="ProtNLM"/>
    </source>
</evidence>
<dbReference type="InterPro" id="IPR017972">
    <property type="entry name" value="Cyt_P450_CS"/>
</dbReference>
<keyword evidence="2" id="KW-0503">Monooxygenase</keyword>
<dbReference type="GO" id="GO:0005506">
    <property type="term" value="F:iron ion binding"/>
    <property type="evidence" value="ECO:0007669"/>
    <property type="project" value="InterPro"/>
</dbReference>
<protein>
    <recommendedName>
        <fullName evidence="5">Cytochrome P450</fullName>
    </recommendedName>
</protein>
<comment type="similarity">
    <text evidence="1 2">Belongs to the cytochrome P450 family.</text>
</comment>
<sequence length="386" mass="43314">MTQELLYDPLEPATLEDPYPLYAEMRDKAPVLWHPQMKSWILTRYRDCRNVLRDHDLFARDRRRVGEEIPEFRQSLQSLDPPEQGPLRSLLMNSLHSRDLDGIGVGARQQIAAIFERLAEREVFDFMSEIAAPIALTITADLIGVQEPDLQAYVAISEGIAQRMDAGLRPEAAALGDAARRELNQLVDRWFADVERPGLLNDVRRSAPRVDVPDYYIRNTTGVMFNASYGTVFATAGNVMSTFLHRPGALEQLRDERLLTTGVDELIRFDGPAQGTTRVATRRTMIGDTVIEPRQLVLTLMAAANRDPEQFATPDELVLDRSPNQHLGFGWGPHSCVGALFGRIAIRELIVGLHAAPTTLRLAGEPTRRRTATVRCIDVLPVTFRN</sequence>
<evidence type="ECO:0000256" key="2">
    <source>
        <dbReference type="RuleBase" id="RU000461"/>
    </source>
</evidence>
<dbReference type="RefSeq" id="WP_203790048.1">
    <property type="nucleotide sequence ID" value="NZ_BOMV01000102.1"/>
</dbReference>
<keyword evidence="2" id="KW-0408">Iron</keyword>
<proteinExistence type="inferred from homology"/>
<keyword evidence="2" id="KW-0560">Oxidoreductase</keyword>
<dbReference type="PANTHER" id="PTHR46696:SF6">
    <property type="entry name" value="P450, PUTATIVE (EUROFUNG)-RELATED"/>
    <property type="match status" value="1"/>
</dbReference>
<dbReference type="PRINTS" id="PR00359">
    <property type="entry name" value="BP450"/>
</dbReference>
<dbReference type="Proteomes" id="UP000636960">
    <property type="component" value="Unassembled WGS sequence"/>
</dbReference>
<evidence type="ECO:0000313" key="4">
    <source>
        <dbReference type="Proteomes" id="UP000636960"/>
    </source>
</evidence>
<dbReference type="GO" id="GO:0016705">
    <property type="term" value="F:oxidoreductase activity, acting on paired donors, with incorporation or reduction of molecular oxygen"/>
    <property type="evidence" value="ECO:0007669"/>
    <property type="project" value="InterPro"/>
</dbReference>
<dbReference type="Pfam" id="PF00067">
    <property type="entry name" value="p450"/>
    <property type="match status" value="1"/>
</dbReference>
<dbReference type="PROSITE" id="PS00086">
    <property type="entry name" value="CYTOCHROME_P450"/>
    <property type="match status" value="1"/>
</dbReference>
<comment type="caution">
    <text evidence="3">The sequence shown here is derived from an EMBL/GenBank/DDBJ whole genome shotgun (WGS) entry which is preliminary data.</text>
</comment>
<dbReference type="GO" id="GO:0004497">
    <property type="term" value="F:monooxygenase activity"/>
    <property type="evidence" value="ECO:0007669"/>
    <property type="project" value="UniProtKB-KW"/>
</dbReference>
<keyword evidence="2" id="KW-0479">Metal-binding</keyword>
<reference evidence="3" key="1">
    <citation type="submission" date="2021-01" db="EMBL/GenBank/DDBJ databases">
        <title>Whole genome shotgun sequence of Actinoplanes rishiriensis NBRC 108556.</title>
        <authorList>
            <person name="Komaki H."/>
            <person name="Tamura T."/>
        </authorList>
    </citation>
    <scope>NUCLEOTIDE SEQUENCE</scope>
    <source>
        <strain evidence="3">NBRC 108556</strain>
    </source>
</reference>
<dbReference type="InterPro" id="IPR036396">
    <property type="entry name" value="Cyt_P450_sf"/>
</dbReference>
<name>A0A919KCS8_9ACTN</name>
<organism evidence="3 4">
    <name type="scientific">Paractinoplanes rishiriensis</name>
    <dbReference type="NCBI Taxonomy" id="1050105"/>
    <lineage>
        <taxon>Bacteria</taxon>
        <taxon>Bacillati</taxon>
        <taxon>Actinomycetota</taxon>
        <taxon>Actinomycetes</taxon>
        <taxon>Micromonosporales</taxon>
        <taxon>Micromonosporaceae</taxon>
        <taxon>Paractinoplanes</taxon>
    </lineage>
</organism>
<keyword evidence="4" id="KW-1185">Reference proteome</keyword>
<accession>A0A919KCS8</accession>
<dbReference type="InterPro" id="IPR001128">
    <property type="entry name" value="Cyt_P450"/>
</dbReference>
<dbReference type="PANTHER" id="PTHR46696">
    <property type="entry name" value="P450, PUTATIVE (EUROFUNG)-RELATED"/>
    <property type="match status" value="1"/>
</dbReference>
<dbReference type="InterPro" id="IPR002397">
    <property type="entry name" value="Cyt_P450_B"/>
</dbReference>
<evidence type="ECO:0000313" key="3">
    <source>
        <dbReference type="EMBL" id="GIF01352.1"/>
    </source>
</evidence>
<dbReference type="EMBL" id="BOMV01000102">
    <property type="protein sequence ID" value="GIF01352.1"/>
    <property type="molecule type" value="Genomic_DNA"/>
</dbReference>
<dbReference type="GO" id="GO:0020037">
    <property type="term" value="F:heme binding"/>
    <property type="evidence" value="ECO:0007669"/>
    <property type="project" value="InterPro"/>
</dbReference>
<dbReference type="AlphaFoldDB" id="A0A919KCS8"/>
<dbReference type="SUPFAM" id="SSF48264">
    <property type="entry name" value="Cytochrome P450"/>
    <property type="match status" value="1"/>
</dbReference>
<gene>
    <name evidence="3" type="ORF">Ari01nite_88160</name>
</gene>
<dbReference type="Gene3D" id="1.10.630.10">
    <property type="entry name" value="Cytochrome P450"/>
    <property type="match status" value="1"/>
</dbReference>
<keyword evidence="2" id="KW-0349">Heme</keyword>
<evidence type="ECO:0000256" key="1">
    <source>
        <dbReference type="ARBA" id="ARBA00010617"/>
    </source>
</evidence>